<keyword evidence="3 6" id="KW-0812">Transmembrane</keyword>
<comment type="subcellular location">
    <subcellularLocation>
        <location evidence="1">Membrane</location>
        <topology evidence="1">Multi-pass membrane protein</topology>
    </subcellularLocation>
</comment>
<evidence type="ECO:0000313" key="7">
    <source>
        <dbReference type="Proteomes" id="UP001652661"/>
    </source>
</evidence>
<accession>A0A6P4I9F4</accession>
<name>A0A6P4I9F4_DROKI</name>
<evidence type="ECO:0000256" key="1">
    <source>
        <dbReference type="ARBA" id="ARBA00004141"/>
    </source>
</evidence>
<dbReference type="PANTHER" id="PTHR10283">
    <property type="entry name" value="SOLUTE CARRIER FAMILY 13 MEMBER"/>
    <property type="match status" value="1"/>
</dbReference>
<dbReference type="GO" id="GO:0005886">
    <property type="term" value="C:plasma membrane"/>
    <property type="evidence" value="ECO:0007669"/>
    <property type="project" value="TreeGrafter"/>
</dbReference>
<evidence type="ECO:0000256" key="2">
    <source>
        <dbReference type="ARBA" id="ARBA00006772"/>
    </source>
</evidence>
<evidence type="ECO:0000256" key="5">
    <source>
        <dbReference type="ARBA" id="ARBA00023136"/>
    </source>
</evidence>
<feature type="transmembrane region" description="Helical" evidence="6">
    <location>
        <begin position="23"/>
        <end position="41"/>
    </location>
</feature>
<organism evidence="7 8">
    <name type="scientific">Drosophila kikkawai</name>
    <name type="common">Fruit fly</name>
    <dbReference type="NCBI Taxonomy" id="30033"/>
    <lineage>
        <taxon>Eukaryota</taxon>
        <taxon>Metazoa</taxon>
        <taxon>Ecdysozoa</taxon>
        <taxon>Arthropoda</taxon>
        <taxon>Hexapoda</taxon>
        <taxon>Insecta</taxon>
        <taxon>Pterygota</taxon>
        <taxon>Neoptera</taxon>
        <taxon>Endopterygota</taxon>
        <taxon>Diptera</taxon>
        <taxon>Brachycera</taxon>
        <taxon>Muscomorpha</taxon>
        <taxon>Ephydroidea</taxon>
        <taxon>Drosophilidae</taxon>
        <taxon>Drosophila</taxon>
        <taxon>Sophophora</taxon>
    </lineage>
</organism>
<dbReference type="OrthoDB" id="7860769at2759"/>
<reference evidence="8" key="2">
    <citation type="submission" date="2025-08" db="UniProtKB">
        <authorList>
            <consortium name="RefSeq"/>
        </authorList>
    </citation>
    <scope>IDENTIFICATION</scope>
    <source>
        <strain evidence="8">14028-0561.14</strain>
        <tissue evidence="8">Whole fly</tissue>
    </source>
</reference>
<dbReference type="OMA" id="GIMMDSS"/>
<evidence type="ECO:0000313" key="8">
    <source>
        <dbReference type="RefSeq" id="XP_017025507.1"/>
    </source>
</evidence>
<feature type="transmembrane region" description="Helical" evidence="6">
    <location>
        <begin position="47"/>
        <end position="64"/>
    </location>
</feature>
<keyword evidence="5 6" id="KW-0472">Membrane</keyword>
<keyword evidence="4 6" id="KW-1133">Transmembrane helix</keyword>
<dbReference type="AlphaFoldDB" id="A0A6P4I9F4"/>
<dbReference type="RefSeq" id="XP_017025507.1">
    <property type="nucleotide sequence ID" value="XM_017170018.3"/>
</dbReference>
<evidence type="ECO:0000256" key="4">
    <source>
        <dbReference type="ARBA" id="ARBA00022989"/>
    </source>
</evidence>
<dbReference type="GO" id="GO:0015137">
    <property type="term" value="F:citrate transmembrane transporter activity"/>
    <property type="evidence" value="ECO:0007669"/>
    <property type="project" value="TreeGrafter"/>
</dbReference>
<evidence type="ECO:0000256" key="6">
    <source>
        <dbReference type="SAM" id="Phobius"/>
    </source>
</evidence>
<evidence type="ECO:0000256" key="3">
    <source>
        <dbReference type="ARBA" id="ARBA00022692"/>
    </source>
</evidence>
<feature type="transmembrane region" description="Helical" evidence="6">
    <location>
        <begin position="333"/>
        <end position="355"/>
    </location>
</feature>
<reference evidence="7" key="1">
    <citation type="submission" date="2025-05" db="UniProtKB">
        <authorList>
            <consortium name="RefSeq"/>
        </authorList>
    </citation>
    <scope>NUCLEOTIDE SEQUENCE [LARGE SCALE GENOMIC DNA]</scope>
    <source>
        <strain evidence="7">14028-0561.14</strain>
    </source>
</reference>
<dbReference type="PANTHER" id="PTHR10283:SF82">
    <property type="entry name" value="SOLUTE CARRIER FAMILY 13 MEMBER 2"/>
    <property type="match status" value="1"/>
</dbReference>
<proteinExistence type="inferred from homology"/>
<dbReference type="Pfam" id="PF00939">
    <property type="entry name" value="Na_sulph_symp"/>
    <property type="match status" value="1"/>
</dbReference>
<keyword evidence="7" id="KW-1185">Reference proteome</keyword>
<comment type="similarity">
    <text evidence="2">Belongs to the SLC13A/DASS transporter (TC 2.A.47) family. NADC subfamily.</text>
</comment>
<protein>
    <submittedName>
        <fullName evidence="8">Protein I'm not dead yet-like</fullName>
    </submittedName>
</protein>
<dbReference type="Proteomes" id="UP001652661">
    <property type="component" value="Chromosome 2L"/>
</dbReference>
<dbReference type="InterPro" id="IPR001898">
    <property type="entry name" value="SLC13A/DASS"/>
</dbReference>
<feature type="transmembrane region" description="Helical" evidence="6">
    <location>
        <begin position="422"/>
        <end position="441"/>
    </location>
</feature>
<feature type="transmembrane region" description="Helical" evidence="6">
    <location>
        <begin position="295"/>
        <end position="313"/>
    </location>
</feature>
<feature type="transmembrane region" description="Helical" evidence="6">
    <location>
        <begin position="495"/>
        <end position="517"/>
    </location>
</feature>
<dbReference type="GeneID" id="108076968"/>
<feature type="transmembrane region" description="Helical" evidence="6">
    <location>
        <begin position="134"/>
        <end position="152"/>
    </location>
</feature>
<dbReference type="GO" id="GO:0015141">
    <property type="term" value="F:succinate transmembrane transporter activity"/>
    <property type="evidence" value="ECO:0007669"/>
    <property type="project" value="TreeGrafter"/>
</dbReference>
<gene>
    <name evidence="8" type="primary">LOC108076968</name>
</gene>
<feature type="transmembrane region" description="Helical" evidence="6">
    <location>
        <begin position="71"/>
        <end position="88"/>
    </location>
</feature>
<feature type="transmembrane region" description="Helical" evidence="6">
    <location>
        <begin position="383"/>
        <end position="401"/>
    </location>
</feature>
<sequence length="524" mass="57418">MADYKPGDVPLVETDERKLFCKFHYKGVLILLIPLVFAGLLAGQPVLVFRFIYLTICLYLFYILNLMARGAVAFIYITFIPIAGIASSGPVSLAYYPDLLFLVYGTIMMGAVMDSSRLSEYLGFSIISIVGGSYIKLQFVLAFVVFIISFLVDPTVGAAFGMKLAQAVVNEYDAANIIRKDSEEERYEVGAVPYPTRPAIGIYLTCCYISSLAGSVSPFVNPNGIITEYNIKIQHIILIMVMPCILGICIVILWLQAMFMGRFGGRVRRDTAELAVNLPGFQEAAANRRNALGPWNAYAIIVLILILILFVLLHTRKPQLYIAWENIGNGLELGPAVPAVCIGVIFFAIPANYLFCRYYVCREPEKPGTTPSLLNWKALNNNIPWADIFMLGAAISCVFCAEQSNFYGKVADAMTGHERLDVVQFLCGAGMGTLFSALSPSTALAKIALPVLNMAGFSFALPFTTALHNEVLLPISSPANMIVAGWGNIRPFQFLIAGIIPSFLIMLLTAASTMICYDMVVPKP</sequence>
<feature type="transmembrane region" description="Helical" evidence="6">
    <location>
        <begin position="200"/>
        <end position="221"/>
    </location>
</feature>
<feature type="transmembrane region" description="Helical" evidence="6">
    <location>
        <begin position="233"/>
        <end position="255"/>
    </location>
</feature>